<evidence type="ECO:0000313" key="2">
    <source>
        <dbReference type="EMBL" id="KAK7162475.1"/>
    </source>
</evidence>
<organism evidence="2 3">
    <name type="scientific">Phoxinus phoxinus</name>
    <name type="common">Eurasian minnow</name>
    <dbReference type="NCBI Taxonomy" id="58324"/>
    <lineage>
        <taxon>Eukaryota</taxon>
        <taxon>Metazoa</taxon>
        <taxon>Chordata</taxon>
        <taxon>Craniata</taxon>
        <taxon>Vertebrata</taxon>
        <taxon>Euteleostomi</taxon>
        <taxon>Actinopterygii</taxon>
        <taxon>Neopterygii</taxon>
        <taxon>Teleostei</taxon>
        <taxon>Ostariophysi</taxon>
        <taxon>Cypriniformes</taxon>
        <taxon>Leuciscidae</taxon>
        <taxon>Phoxininae</taxon>
        <taxon>Phoxinus</taxon>
    </lineage>
</organism>
<sequence>MPCGSAGGTVKEWKYERVMSFLLPHMQTRSSKTTLQLEDEPVDMSLVEEDVDPEICQLSRPYSPLTVIQRPATPALENQICLTPTAPPATSTPPLSTQIADPPPIPECRQ</sequence>
<reference evidence="2 3" key="1">
    <citation type="submission" date="2024-02" db="EMBL/GenBank/DDBJ databases">
        <title>Chromosome-level genome assembly of the Eurasian Minnow (Phoxinus phoxinus).</title>
        <authorList>
            <person name="Oriowo T.O."/>
            <person name="Martin S."/>
            <person name="Stange M."/>
            <person name="Chrysostomakis Y."/>
            <person name="Brown T."/>
            <person name="Winkler S."/>
            <person name="Kukowka S."/>
            <person name="Myers E.W."/>
            <person name="Bohne A."/>
        </authorList>
    </citation>
    <scope>NUCLEOTIDE SEQUENCE [LARGE SCALE GENOMIC DNA]</scope>
    <source>
        <strain evidence="2">ZFMK-TIS-60720</strain>
        <tissue evidence="2">Whole Organism</tissue>
    </source>
</reference>
<accession>A0AAN9D6K6</accession>
<keyword evidence="3" id="KW-1185">Reference proteome</keyword>
<evidence type="ECO:0000313" key="3">
    <source>
        <dbReference type="Proteomes" id="UP001364617"/>
    </source>
</evidence>
<feature type="compositionally biased region" description="Pro residues" evidence="1">
    <location>
        <begin position="101"/>
        <end position="110"/>
    </location>
</feature>
<dbReference type="Proteomes" id="UP001364617">
    <property type="component" value="Unassembled WGS sequence"/>
</dbReference>
<evidence type="ECO:0000256" key="1">
    <source>
        <dbReference type="SAM" id="MobiDB-lite"/>
    </source>
</evidence>
<dbReference type="EMBL" id="JAYKXH010000007">
    <property type="protein sequence ID" value="KAK7162475.1"/>
    <property type="molecule type" value="Genomic_DNA"/>
</dbReference>
<protein>
    <submittedName>
        <fullName evidence="2">Uncharacterized protein</fullName>
    </submittedName>
</protein>
<gene>
    <name evidence="2" type="ORF">R3I93_006705</name>
</gene>
<name>A0AAN9D6K6_9TELE</name>
<feature type="region of interest" description="Disordered" evidence="1">
    <location>
        <begin position="82"/>
        <end position="110"/>
    </location>
</feature>
<dbReference type="AlphaFoldDB" id="A0AAN9D6K6"/>
<comment type="caution">
    <text evidence="2">The sequence shown here is derived from an EMBL/GenBank/DDBJ whole genome shotgun (WGS) entry which is preliminary data.</text>
</comment>
<proteinExistence type="predicted"/>